<evidence type="ECO:0000256" key="2">
    <source>
        <dbReference type="ARBA" id="ARBA00022679"/>
    </source>
</evidence>
<dbReference type="Gene3D" id="3.40.630.30">
    <property type="match status" value="2"/>
</dbReference>
<keyword evidence="2" id="KW-0808">Transferase</keyword>
<dbReference type="PANTHER" id="PTHR36174:SF1">
    <property type="entry name" value="LIPID II:GLYCINE GLYCYLTRANSFERASE"/>
    <property type="match status" value="1"/>
</dbReference>
<dbReference type="SUPFAM" id="SSF55729">
    <property type="entry name" value="Acyl-CoA N-acyltransferases (Nat)"/>
    <property type="match status" value="2"/>
</dbReference>
<dbReference type="GO" id="GO:0071555">
    <property type="term" value="P:cell wall organization"/>
    <property type="evidence" value="ECO:0007669"/>
    <property type="project" value="UniProtKB-KW"/>
</dbReference>
<dbReference type="PROSITE" id="PS51191">
    <property type="entry name" value="FEMABX"/>
    <property type="match status" value="1"/>
</dbReference>
<dbReference type="GO" id="GO:0008360">
    <property type="term" value="P:regulation of cell shape"/>
    <property type="evidence" value="ECO:0007669"/>
    <property type="project" value="UniProtKB-KW"/>
</dbReference>
<evidence type="ECO:0000313" key="7">
    <source>
        <dbReference type="EMBL" id="PIW36706.1"/>
    </source>
</evidence>
<dbReference type="PANTHER" id="PTHR36174">
    <property type="entry name" value="LIPID II:GLYCINE GLYCYLTRANSFERASE"/>
    <property type="match status" value="1"/>
</dbReference>
<keyword evidence="5" id="KW-0012">Acyltransferase</keyword>
<keyword evidence="6" id="KW-0961">Cell wall biogenesis/degradation</keyword>
<gene>
    <name evidence="7" type="ORF">COW24_04040</name>
</gene>
<name>A0A2M7H394_9BACT</name>
<organism evidence="7 8">
    <name type="scientific">Candidatus Kerfeldbacteria bacterium CG15_BIG_FIL_POST_REV_8_21_14_020_45_12</name>
    <dbReference type="NCBI Taxonomy" id="2014247"/>
    <lineage>
        <taxon>Bacteria</taxon>
        <taxon>Candidatus Kerfeldiibacteriota</taxon>
    </lineage>
</organism>
<dbReference type="InterPro" id="IPR016181">
    <property type="entry name" value="Acyl_CoA_acyltransferase"/>
</dbReference>
<protein>
    <recommendedName>
        <fullName evidence="9">Methicillin resistance protein</fullName>
    </recommendedName>
</protein>
<accession>A0A2M7H394</accession>
<dbReference type="Proteomes" id="UP000230292">
    <property type="component" value="Unassembled WGS sequence"/>
</dbReference>
<dbReference type="GO" id="GO:0009252">
    <property type="term" value="P:peptidoglycan biosynthetic process"/>
    <property type="evidence" value="ECO:0007669"/>
    <property type="project" value="UniProtKB-KW"/>
</dbReference>
<proteinExistence type="inferred from homology"/>
<reference evidence="7 8" key="1">
    <citation type="submission" date="2017-09" db="EMBL/GenBank/DDBJ databases">
        <title>Depth-based differentiation of microbial function through sediment-hosted aquifers and enrichment of novel symbionts in the deep terrestrial subsurface.</title>
        <authorList>
            <person name="Probst A.J."/>
            <person name="Ladd B."/>
            <person name="Jarett J.K."/>
            <person name="Geller-Mcgrath D.E."/>
            <person name="Sieber C.M."/>
            <person name="Emerson J.B."/>
            <person name="Anantharaman K."/>
            <person name="Thomas B.C."/>
            <person name="Malmstrom R."/>
            <person name="Stieglmeier M."/>
            <person name="Klingl A."/>
            <person name="Woyke T."/>
            <person name="Ryan C.M."/>
            <person name="Banfield J.F."/>
        </authorList>
    </citation>
    <scope>NUCLEOTIDE SEQUENCE [LARGE SCALE GENOMIC DNA]</scope>
    <source>
        <strain evidence="7">CG15_BIG_FIL_POST_REV_8_21_14_020_45_12</strain>
    </source>
</reference>
<evidence type="ECO:0000256" key="5">
    <source>
        <dbReference type="ARBA" id="ARBA00023315"/>
    </source>
</evidence>
<dbReference type="EMBL" id="PFGC01000042">
    <property type="protein sequence ID" value="PIW36706.1"/>
    <property type="molecule type" value="Genomic_DNA"/>
</dbReference>
<dbReference type="AlphaFoldDB" id="A0A2M7H394"/>
<dbReference type="InterPro" id="IPR003447">
    <property type="entry name" value="FEMABX"/>
</dbReference>
<evidence type="ECO:0000256" key="6">
    <source>
        <dbReference type="ARBA" id="ARBA00023316"/>
    </source>
</evidence>
<keyword evidence="4" id="KW-0573">Peptidoglycan synthesis</keyword>
<comment type="caution">
    <text evidence="7">The sequence shown here is derived from an EMBL/GenBank/DDBJ whole genome shotgun (WGS) entry which is preliminary data.</text>
</comment>
<dbReference type="Pfam" id="PF02388">
    <property type="entry name" value="FemAB"/>
    <property type="match status" value="2"/>
</dbReference>
<dbReference type="GO" id="GO:0016755">
    <property type="term" value="F:aminoacyltransferase activity"/>
    <property type="evidence" value="ECO:0007669"/>
    <property type="project" value="InterPro"/>
</dbReference>
<evidence type="ECO:0000256" key="4">
    <source>
        <dbReference type="ARBA" id="ARBA00022984"/>
    </source>
</evidence>
<evidence type="ECO:0000256" key="3">
    <source>
        <dbReference type="ARBA" id="ARBA00022960"/>
    </source>
</evidence>
<keyword evidence="3" id="KW-0133">Cell shape</keyword>
<comment type="similarity">
    <text evidence="1">Belongs to the FemABX family.</text>
</comment>
<evidence type="ECO:0000256" key="1">
    <source>
        <dbReference type="ARBA" id="ARBA00009943"/>
    </source>
</evidence>
<evidence type="ECO:0000313" key="8">
    <source>
        <dbReference type="Proteomes" id="UP000230292"/>
    </source>
</evidence>
<sequence>MNIVEINNSDVWNDYVASLPRSSFLQMWEWGTFQQEVGRSIERLQFVEEDRILGAAQFVTHELPLGRSYVFSPRGPVWSTDFNRQSEVYELVRRRLSKYKGLLFWRLEPSSGKMPQSAISIPDVQPAVTQMLDLQVGMDKVMIGMKQKTRYNCRLAEKKGVKVSFVSALGKPNWDKQAEDFWKLLTETSQRHGIRHHNREYYVAMIQDLGEEGILEIARAEYNGQLLAMNLMIGCGDTMTYVHGASTENDKQVMAPYALQLAAIERAQVAGYHWYDMYGVAPADMSKHKLSGVTRFKSGFGGAEFVYPGTVDFPLKTRWYALYDIVRRLR</sequence>
<dbReference type="InterPro" id="IPR050644">
    <property type="entry name" value="PG_Glycine_Bridge_Synth"/>
</dbReference>
<evidence type="ECO:0008006" key="9">
    <source>
        <dbReference type="Google" id="ProtNLM"/>
    </source>
</evidence>